<dbReference type="eggNOG" id="KOG0161">
    <property type="taxonomic scope" value="Eukaryota"/>
</dbReference>
<feature type="compositionally biased region" description="Basic and acidic residues" evidence="2">
    <location>
        <begin position="6820"/>
        <end position="6855"/>
    </location>
</feature>
<feature type="region of interest" description="Disordered" evidence="2">
    <location>
        <begin position="7034"/>
        <end position="7054"/>
    </location>
</feature>
<name>B3RTL5_TRIAD</name>
<feature type="domain" description="TNFR-Cys" evidence="5">
    <location>
        <begin position="2709"/>
        <end position="2746"/>
    </location>
</feature>
<protein>
    <submittedName>
        <fullName evidence="6">Uncharacterized protein</fullName>
    </submittedName>
</protein>
<dbReference type="RefSeq" id="XP_002111687.1">
    <property type="nucleotide sequence ID" value="XM_002111651.1"/>
</dbReference>
<evidence type="ECO:0000313" key="6">
    <source>
        <dbReference type="EMBL" id="EDV25654.1"/>
    </source>
</evidence>
<keyword evidence="3" id="KW-0812">Transmembrane</keyword>
<dbReference type="InterPro" id="IPR000742">
    <property type="entry name" value="EGF"/>
</dbReference>
<feature type="coiled-coil region" evidence="1">
    <location>
        <begin position="7657"/>
        <end position="7709"/>
    </location>
</feature>
<evidence type="ECO:0000256" key="2">
    <source>
        <dbReference type="SAM" id="MobiDB-lite"/>
    </source>
</evidence>
<dbReference type="SMART" id="SM01411">
    <property type="entry name" value="Ephrin_rec_like"/>
    <property type="match status" value="90"/>
</dbReference>
<evidence type="ECO:0000256" key="1">
    <source>
        <dbReference type="SAM" id="Coils"/>
    </source>
</evidence>
<keyword evidence="1" id="KW-0175">Coiled coil</keyword>
<dbReference type="InterPro" id="IPR011641">
    <property type="entry name" value="Tyr-kin_ephrin_A/B_rcpt-like"/>
</dbReference>
<feature type="compositionally biased region" description="Basic and acidic residues" evidence="2">
    <location>
        <begin position="7034"/>
        <end position="7048"/>
    </location>
</feature>
<feature type="domain" description="TNFR-Cys" evidence="5">
    <location>
        <begin position="2041"/>
        <end position="2074"/>
    </location>
</feature>
<feature type="domain" description="TNFR-Cys" evidence="5">
    <location>
        <begin position="1598"/>
        <end position="1636"/>
    </location>
</feature>
<dbReference type="InterPro" id="IPR009030">
    <property type="entry name" value="Growth_fac_rcpt_cys_sf"/>
</dbReference>
<feature type="domain" description="EGF-like" evidence="4">
    <location>
        <begin position="126"/>
        <end position="169"/>
    </location>
</feature>
<feature type="domain" description="TNFR-Cys" evidence="5">
    <location>
        <begin position="689"/>
        <end position="723"/>
    </location>
</feature>
<feature type="domain" description="TNFR-Cys" evidence="5">
    <location>
        <begin position="1919"/>
        <end position="1952"/>
    </location>
</feature>
<feature type="domain" description="TNFR-Cys" evidence="5">
    <location>
        <begin position="3129"/>
        <end position="3164"/>
    </location>
</feature>
<feature type="compositionally biased region" description="Basic and acidic residues" evidence="2">
    <location>
        <begin position="7136"/>
        <end position="7150"/>
    </location>
</feature>
<dbReference type="Gene3D" id="2.10.50.10">
    <property type="entry name" value="Tumor Necrosis Factor Receptor, subunit A, domain 2"/>
    <property type="match status" value="20"/>
</dbReference>
<feature type="region of interest" description="Disordered" evidence="2">
    <location>
        <begin position="6733"/>
        <end position="6779"/>
    </location>
</feature>
<dbReference type="PANTHER" id="PTHR46104">
    <property type="entry name" value="GENE 9195-RELATED-RELATED"/>
    <property type="match status" value="1"/>
</dbReference>
<dbReference type="KEGG" id="tad:TRIADDRAFT_55968"/>
<feature type="domain" description="TNFR-Cys" evidence="5">
    <location>
        <begin position="3830"/>
        <end position="3863"/>
    </location>
</feature>
<dbReference type="GeneID" id="6752900"/>
<dbReference type="HOGENOM" id="CLU_000021_0_0_1"/>
<dbReference type="SMART" id="SM00181">
    <property type="entry name" value="EGF"/>
    <property type="match status" value="6"/>
</dbReference>
<evidence type="ECO:0000259" key="5">
    <source>
        <dbReference type="SMART" id="SM00208"/>
    </source>
</evidence>
<feature type="domain" description="EGF-like" evidence="4">
    <location>
        <begin position="29"/>
        <end position="72"/>
    </location>
</feature>
<organism evidence="6 7">
    <name type="scientific">Trichoplax adhaerens</name>
    <name type="common">Trichoplax reptans</name>
    <dbReference type="NCBI Taxonomy" id="10228"/>
    <lineage>
        <taxon>Eukaryota</taxon>
        <taxon>Metazoa</taxon>
        <taxon>Placozoa</taxon>
        <taxon>Uniplacotomia</taxon>
        <taxon>Trichoplacea</taxon>
        <taxon>Trichoplacidae</taxon>
        <taxon>Trichoplax</taxon>
    </lineage>
</organism>
<keyword evidence="3" id="KW-1133">Transmembrane helix</keyword>
<dbReference type="OMA" id="FNCSCLS"/>
<dbReference type="CTD" id="6752900"/>
<feature type="domain" description="EGF-like" evidence="4">
    <location>
        <begin position="3394"/>
        <end position="3439"/>
    </location>
</feature>
<feature type="region of interest" description="Disordered" evidence="2">
    <location>
        <begin position="6921"/>
        <end position="6949"/>
    </location>
</feature>
<dbReference type="SUPFAM" id="SSF57184">
    <property type="entry name" value="Growth factor receptor domain"/>
    <property type="match status" value="22"/>
</dbReference>
<feature type="transmembrane region" description="Helical" evidence="3">
    <location>
        <begin position="6042"/>
        <end position="6066"/>
    </location>
</feature>
<evidence type="ECO:0000259" key="4">
    <source>
        <dbReference type="SMART" id="SM00181"/>
    </source>
</evidence>
<feature type="domain" description="TNFR-Cys" evidence="5">
    <location>
        <begin position="4957"/>
        <end position="4997"/>
    </location>
</feature>
<feature type="region of interest" description="Disordered" evidence="2">
    <location>
        <begin position="6810"/>
        <end position="6855"/>
    </location>
</feature>
<keyword evidence="3" id="KW-0472">Membrane</keyword>
<feature type="domain" description="EGF-like" evidence="4">
    <location>
        <begin position="5697"/>
        <end position="5754"/>
    </location>
</feature>
<dbReference type="EMBL" id="DS985244">
    <property type="protein sequence ID" value="EDV25654.1"/>
    <property type="molecule type" value="Genomic_DNA"/>
</dbReference>
<feature type="domain" description="EGF-like" evidence="4">
    <location>
        <begin position="223"/>
        <end position="266"/>
    </location>
</feature>
<feature type="domain" description="TNFR-Cys" evidence="5">
    <location>
        <begin position="1163"/>
        <end position="1195"/>
    </location>
</feature>
<feature type="compositionally biased region" description="Basic and acidic residues" evidence="2">
    <location>
        <begin position="7171"/>
        <end position="7187"/>
    </location>
</feature>
<dbReference type="STRING" id="10228.B3RTL5"/>
<feature type="coiled-coil region" evidence="1">
    <location>
        <begin position="6431"/>
        <end position="6465"/>
    </location>
</feature>
<feature type="domain" description="TNFR-Cys" evidence="5">
    <location>
        <begin position="234"/>
        <end position="267"/>
    </location>
</feature>
<feature type="compositionally biased region" description="Basic and acidic residues" evidence="2">
    <location>
        <begin position="7094"/>
        <end position="7129"/>
    </location>
</feature>
<feature type="domain" description="TNFR-Cys" evidence="5">
    <location>
        <begin position="137"/>
        <end position="170"/>
    </location>
</feature>
<accession>B3RTL5</accession>
<gene>
    <name evidence="6" type="ORF">TRIADDRAFT_55968</name>
</gene>
<feature type="domain" description="TNFR-Cys" evidence="5">
    <location>
        <begin position="5021"/>
        <end position="5051"/>
    </location>
</feature>
<feature type="compositionally biased region" description="Basic residues" evidence="2">
    <location>
        <begin position="6810"/>
        <end position="6819"/>
    </location>
</feature>
<feature type="coiled-coil region" evidence="1">
    <location>
        <begin position="6353"/>
        <end position="6406"/>
    </location>
</feature>
<feature type="coiled-coil region" evidence="1">
    <location>
        <begin position="7598"/>
        <end position="7625"/>
    </location>
</feature>
<dbReference type="Proteomes" id="UP000009022">
    <property type="component" value="Unassembled WGS sequence"/>
</dbReference>
<feature type="compositionally biased region" description="Basic and acidic residues" evidence="2">
    <location>
        <begin position="6733"/>
        <end position="6764"/>
    </location>
</feature>
<feature type="coiled-coil region" evidence="1">
    <location>
        <begin position="6526"/>
        <end position="6679"/>
    </location>
</feature>
<dbReference type="PhylomeDB" id="B3RTL5"/>
<sequence>MNTTYPCPSGYYADSINSSLCTQCPAGSMCSNPAASPVSCLSGQYSSAGSITCELCPDGYNCTSTSAVSLCDPGYYSTLGEAGCTACPLGNYCPSSGMNFTIPCPSGYYADSTSSSSCTQCPAGSACSNPAASPVSCPSGQYSSDGSITCELCPAGYNCTLTSVISLCDPGYYSTLGEAGCTACPLGNYCPSSGMNFTIPCPSGYYADSTSSTSCTQCPAGSACSNSAASPVGCPSGQYSSDGSVTCELCPAGYNCTLTSVISLCDPGYYSTLGEAGCTACPLGNYCPSSGMNFTIPCSSGYYADTVGSSNCTVCPAGSKCPDPTVAPVPCNSGYYSLDSFDVCVLCPSGYECTTTSSAPVQCLPGTYAVNGSTACAGCSAGYYCPVSGISEQLPCASGTYANTTNLLNCTSCPSGYKCPDVALTPVECGAGFYSSSGSISCTSCPEGYKCGDTITITPVQCSSGEYAPVGSSTCHTCPAGSYCPDPPRAAPIACPSGWYQTSTGQTACSECNAGSQCPNATQAPDPCAAGYFSPIAGATNCQECPKGTYNKNTQQLSCNECPVGSRCPFKDLDPIACGTGQYSPKNSEVCLSCPAGVACSASSSTPTPCNQGQYSNSTHCVDCPTGNYCPSPSGSPVTCADGTYADTTGNVQCTACPAGYSCLDVSSAPVQCTAGYYSLTATRDCTQCPTGQYSSDGASSCQFCPAGKYCINGTTSISPTDCPTGTYSPDGVGYCSPCALGTYSSGTGAHFCSICPLGFQCINVDQTPSACYPGEWSAEGEYLCAPCPAGHRCPTSDKPPIPCASGTYSPLNATSCTDCPAGHSCVTPSNLPEACTSTQYSAIGSAICSPCPAGKYCSNVAAFDCNSGEYSLLDEMNCTICPSGYSCASKDLAPVQCNLGQTTGGLQGQVTCTDCTTGYYCADPTLAQQPCPSGYYSAAKAPNCTECPAGYYCTDATAPPLPCQPGSYSIFPRTSCTQCPAGYACASTSDISLVTECQPGTYADGNDTFCTHCPAGKYCPNTAQALEIDCTAGSYSTGSQQYCTECPGGWQCPNVFGTANAKCLPGYYAPGNATACTQCPATYACPYTETNMTLTCQPGTYSAVGQQSCSVCPPGYQCPNTDGTSITICAAGTYSVGNQAACTPCPAGFACPNFFDNFVIQCPVGTYSVGNQPSCLPCPPGSSCQNTSTAPVACAAGTYSLDYDTGCYPCPAGSSCNDPTQRPVLCPALKYSNHSATQCIDCDLGYLCLEGSNNPRPTNNICPLGYYCEINVAGIQVKVPCPANTYGNHSGQTLVGQCVTCPAGYFCPAATPGVPTYHLICPRGYYCPAGSGKQLCPDGTYGDSLGLQASSECKDCPAGRYCKAGSRYPGLPCPKGSYCPAKTGATPNQCNSGTYTEQEGSTSIAECKTCPTGHYCTQGTDSPTPCKAGSFNAWVGQGAESDCQSCLAGQACPIAGLVRPTLGCYPGYYCPAGSILPNDTRYACPAGTYSNYNNLTAWQQCLPCPAGQACPKGTGGRQKPPEPCAPGHYCQQGTQFASQFACPAGTYANLTNLKAAADCYVCPSGWYCSPGSATPTALCYPGHYCPAGTKLAVDNPCPAGTYSESYGNSRIEACKRCLPGHYCPAGSSTTTPCPQGRYSKKYSNGKLEDCDVCIAGYSCGGTGNVDPKECGKGNYSDSGAWICSPCKSGHYCNSNHTSQSDMLTKLICGAGMWCKEGRSTAPNLVDDACPSGYYCVTGDKAGDPLPCPNGTYNPVTGRKALSDCVTCPPGKYCSPPGLSQPAGDCSRGHYCPAASWVPTQIPCPRGFYLNLTGAANIDACTVCLSGGYCDKPGLELPVICPKGHFCETGVTAPQPCYIGTYGPVEGIKRSQDCSPCSGGYYCEGFGLSKPTDICDAGFYCREKAYTSAPPDGPTGGLCPAGGYCPAGTPVPQNCPVGTYSNSSGSKDPRDCFDCDPGYYCAGDNNPHPTGPCEAGFYCTGKAAKPTQHDTPAGHYTKAAATHPEPCASGSFQHSNNSEHCIICPMRHYCNGTGLTVMKICDPGHYCPYNSSLPTPCPNGTYATSTGNAFVTECDLCDAGKYCGSWGLALPSGACAAGFYCLLGSATPIPGNSGTDTEVGGVCPAGHFCPEGTKTKFENPCGNGTYNNVTQRTSIDDCLACPPGKACTAPGLAYPNEDCAPGYYCIARANTTKPIDGVTGSFCTEGHYCPGGSSAPLRCLDGTYNNVTHQSTCFTCPAGYFCDGSILPQVCPRGRYCPAGTGANSPLCPPGTYNSEYGLKSVDECLPCQAGWYCAGYGIIDFFIANQSIGLCDAGFYCVSGVNVSKPVSGAHTGIGGVCPPGYYCPAGTSVPKGCPPGTYSANSQLEHADNCTQCEYGKYCSGYNSTEPVGPCDPGFYCLRGSTTPNPPTVTEIGGPCPVGRYCESGTSYPKPCNAGSYNNISGQAICFACPSSFYCPENSTTYSSNICPIGHYCPTGTKYATEYPCPRGYFRNVTAGHSVSDCYACPGGWYCNGEGLISATGKCDAGYFCSLAAWSPKPTDFNVSESCNGCLCPTNVTGGLCPAGYYCPFGSPEPIPCPGGYFCLDNGLTNYTGLCSAGYYCSSAAKIPNPTDGTTGDRCPAGHYCLSGTSVPKPCPAGTFSNSLGNTALSDCQSCTKGYYCNTTALTTPSGQCRAGYYCPAGQSIDNPFPCPPGNYCLAGSFEGSACPPGQYQNLPGQSACKPCVAGYYCDPQYPLDDYSPYKCPAGFYCPQSTPYGNRYSCPNGTYSASQQLTQPEDCTPCDPGKYCNGIGRTSPNANCNAGFYCSGGAFTPSPNDGTTGYSCPIGHYCPTGATIPLKCSAGTFSNVTGLKNALECFNCTAGKYCGEDGLTKPSGDCYGGFFCTSGASTPSPTDGITGNKCSAGHYCPNGTAVEKACLPGTYTTQTQAYECLACPSGKYCVDGLVPADCPEGFFCPSNTGYNWKSCPTGTFSNQRGLLNDSQCESCTAGNYCDKLNATAPSGSCDSGYFCKSGSDTKTPDGVTNKGNAGICPPGSYCLASTSQPQPCPMGTYSNKSVLTHVDNCTLCSYGKYCGETGLTKPSGDCWGGFYCLLGAKYPNNPNEDSTGGPCPIGRYCFNGTSRPLGCAAGTYNNLTGQSDCTTCPAGYYCLENSTTYENTPCPEGYYCLEGTKEPYQYGCPKGYYNSYKMKTDASGCTPCDPGKVCPTEGLTAPTQNCSAGWFCIRGAWSTTPADLGSSNSTGCFCSNSTTGGQCEIGYYCPAGSNQMIPCSSGYYCDKVGLTQPTGKCKEGYFCIQGATVADPTDKITGDVCPLGHYCPDGTLVPVKCGPGTFSNTTGNTNSSGCQLCPAGKYCPGSGNAEPFGDCSGGYYCPAGQSTATPSDYQCQPGGYCTAGSANQIPCSPGTYQNEMAQISCKSCPTGYYCDGFVLNATHCTHGVQFPTICPTGSFCPVGTRFGDEFKCPKGTYNNLTGLQLQSECQPCQPGKYCGTAGLSTWTGDCNAGYYCLQNASTPEPTDGITGSKCPVGNYCPKGATSPKGCPSGTYNPTEGLADVTQCKSCDPGSYCGSSGQSVTSGNCTAGFYCLGNATVGNPIDGITGGICWRGHYCPPGSSSPVPCNHGYYSNVTQSKECNICPAGYLCTTGTDPEICPTGFYCPEGTGINPRPCPPGTFNPNKGIKDVSECTSCSGGYYCSSFNGSFETGKCSAGYFCANGSNTNQPNEFTLGKGGICPAGYYCELGTQDPNPCPSGTFSNKTGLTALNQCDSCYGGYYCNIPGLTSPSGKCSPGYYCVSNANESAPSSISSTGGPCPAGYHCPEGSTLPLSCNGGTYSPTIAQSSCQNCLAGYYCPVNATAKIVCPLGHYCPAFSIEAQPCPVGYYSPVQYANSSQDCVPCGPGQYCNDTGLAAPTGLCAPGYYCSGGSPTNKPAPANNITHEGSCMCPAQVVGGRCVAGNYCPQGSDRPLPCDPGFYCAYDGLSSVSGSCTAGYYCNGSTIEDRPVNKVYGSHCPSGHYCPQQSSSPTPCNPGYYSPNTHNQNASNCLLCTAGYYCSGYGQSQTTDQCDVGYYCPEGESVSQPPGKHCLPGHKCPKGSANQTPCPSGSYQAFAGQGNCTVCPDGYYCDATVAVLEKQSGPSSLTHGVVTPAICPVGYYCPEGTKSSYENACPAGTYSNKTSIKTKHECLSCTPGYYCAGTANTEPDGKCYAGYYCAMNATSPSPTEGLTGDICPQGSYCPLGSSWPTPCPSGTYGASLGLTQVTQCTDCPPGMACQTPGLIQPSSSCQSGYYCILKAILPNPLGESYGSICPPGAYCPINSSAPTLCPPGTYQPLQMQPALSNCLSCDPGYYCQGYGNINMTDKCSEGHYCDGNASVAAPPDKVCPIGTFCKLGSPIFQHCPNGTYMNYTGASSCITCPAGSYCVSRDRPDPCPLGYYCPTGTGADFKPCPPGTFGAKTGLTAVSECAQCPAGKYCLHAGATNYTGDCAAGYYCTSGVNMFVPSGAHTGIAGECPVGHFCPIGSAKPLGCSAGTYNSLKNQAQCLTCPSGYYCPENSTSHTDYPCPAGRYCPAGTTDPNQYLCPRGSYNPYAGKNSISDCLMCPPGKYCEQDGLSQPTGNCSAGYYCNGWSYQSTPIQYSNATDISQCSCPTTNYTGGRCWPGTYCPEGSGYPKACDPGFYCFSAGLGTPTGPCDAGYHCSGGSTISNPVVCPKGFYCEQGTGAPIACPAGYFSNTTGNTAAADCELCLPGQYCSGVSAVLPSGNCSAGYYCPGGQNTSKPVDYVCGEGYYCPEGSSTQLACLPGSYQDEVGQGTCKSCPAGYFCDADEVQAQCSGSSHGVKVPTICPLGYYCLPGTSRNISNPCPAGTFGAITGAKSTGDCHSCPAGKFCNGDALTTPSGDCDAGYYCASGANSSKPIIASGLPEYNDTTTLATVYYNDLCPIGYYCPAGTIIPIPCPAGTFSAVKRLKAKEECSPCPAGQYCKAPGLIDVTTAPNCNAGYICSGNSVTGTPTSNNGGYECPRGYYCPSGAVRPQSCPPGTYQSSPGNDTCIPCPASYQCDQENVTDPIKCIKGHYCPAGVATPIACPNGTFRNQDGAASVSDCQPCSTGKFCSGTGNIVESGDCDAGFYCVEGASSPVPESDVKNNGPCPAGKYCSVGTTSPTPCPPGRYRNTTGAADVDDCYGCEPGYYCATPGLTTPTGQCDAGYYCPPLYNATIPTPPDRVCPIGSFCVKGSALPTTCAGGSYQPVAGKGYCDLCKEGYYCASGLGSEAACPPHNYCPAGSQYPTLCPNGTYTDSTTTLLTSVSGCKPCPTGKFCRIGRITASCSAGYYCLSGSPVPAPEDYNTTDSNFCTSDIKAGPCSAGQYCEEGTIVEKPCPENTIRTIPGGSTVADCLACPIGKKCYAGNPIPDDCPTGNYCPGGAPVKCPYGTYRNTVGGASAADCFPCPAGAHCNDTGISDYNKVPCPPGFYCPNGTYLVSCGAGFMRPNSGAARKEDCVVCLEGYYCPDNRTNVYGIPCDAGFNCPLGSVGPTPCEPGTYCPGQSNAAIVCPAGYYCPAGSADYKTRPCNFRYFCPEGSAAPLTCDLGYQALNTSGLRIDNDTTCEICPAGYYNNAPGAQDCLLCPGGYYCPQGSTNGYRNPCVAGTYCPAGSSAATLCPIGTYGNFTKASNDTDCFPCQQNTFNNLLGQTACRPCGRSATALNTGSITCSCIGSFRSFQPTTGLCVCEDGYVFYDANGNKQSNVDSDKSCQEDVVQECTANQVRLASTKQCVPSTGYDCGPSCPNSNGTLDAELGVCQCNSYTEPSEICSQACEAQSPTTQIVTTNGQTQILVKNKQTNNVEQTVSVPNLFGLNQNLNEAAQVHFVDVSAQSMSGLIVTQNNQVPDIVGSQPSAKRRRLLATSSAPGISNPIMCIKTNEVILFKIALNQANRSLSHYPQYQKEHVFNTNTKFDYGPFTDLEYYVLNTNITIRNFAYMFTQKGVYVFVDAQSSSSQLIVRTIATGENCGSTGSTVVPSSPTQINRQGIGEKKALNVAPNWPLIFGLLGLIGALVLLLVIVVIAWKPKEAGFYSRKTLRPRYKNLGAPIPPNNPGTQIMPRQEAVTKEEFLLGPRALGEGLENQLEEVAGGEAVVPKAIAANEFELENFSVRTLFDKLEDQNVHCASQLHRHQADLRDFYERMNQQNEALKGMVSNLDVSVLQKAANASTSEDNAEGGADESAKVKGPTFNIENKHYTLTGGINAREQDLISTLQKLLDHITNPQIIQTNAVVQRSTSQDAAQANNVIWKMHDHTDLIRRQAAEKIQLEKDLQAEEQEAIKALVIEQETKRSDTIKRLNEKLAAQISPDMSDEEVQQLLAAHEKEVESITAQLDAEKDRQKNDLRERLAKRRKDKQRALADAHRAQARKAGLDTIIEEESEGDIEDDIKAKEAQYDMILQEENLEAAKELSENSNQTMENLGKTMNNKLAKNLESLSQGGIITPEETEALLCEMETQQKNINDGIQHRRNLQRDGMKRRLEDRRKRRLNKLADKHAEEVEEAKHNGDNIDKLLERQRQEANALEARLKAEEAEEELEMNKKLNEEAINSLKQANKDILERVARSKGLDEEMRDRLVDEYRDYTKALEDEQSAQRSAKQADIKERLVNRRMKRLEAAQKNLQEEKVKDVEKERDKLLEEVTPTSGNNDGQILIPEVAVVAQSSEETALKQEQERVLEDLRMRQKDDLESFTQRIERDSKEDESKLAQKLENSKQKKVREMKNKQAAELAARGNSMSTDETAALMASHQRELAELENKLDQDKHRQKLALKEKLRKRKKNKQQEFVDKQEQELEKETLEQEKELSEVRKKNVKEAEKQAMIAGIQQNGVEAGDLIVRRVLEQRHADEMKALEKQFEAERKKSVDDALTVLLKKQAAEREAMLAKHQSELEDLENSDLAPDELEQQKSNLLNKQQLELSKLEQKHEDQRKRLERSTLTDLEVKFANEKLKLKEQQYKEYADALSQLTPEQDAAVKVEKAKVAAQDLDNLRKKLEVQRQEQEEKLKQERNAFETQAEDDLAKAIKDFDKQLEKEMDLQKQKLKQDIEELDARKTKAIEEKKEQAKQELEAKQKSGSSKEELQRLTDQHEKDLLALQNKLDADRMRMESSLQEKLRKRKEAARKKKVQDVEAALDESKREHEEELHKQEEEIKKAEVEALSEVLHKAAKENESLQQTIPGQTTSQAQLSSVISGQQALSTAMPASFQMAAPLLDNELSNLLVGSPLYAKLDEIRSLIREGPKSDNEANNDSGYIDPKDATWINDTALIPLDIQKLNSRLFIVYKFGQFISDLLSIECQHPTVTLLIAEKIPPNNHLHHNAYRNSFYYDSHNRFLYIRVERLENVGEFVLVLTHILSHIKCGDMINDNNPGFAAKFYAGLSVLCDDLFFSRYKTSTAVTSQDRKGLHLLQVLFGSASNHADKVNVVDNLLDMKLKRGNDEAAFSKEQLRSRLSQYSDFTVSSKLHEYLGSIHDRLSLAREHGIEDYVDKKLMEIKAIDNSDTTYHSHAVTATPATGKNMIRQLTRTQSKLSSNGHIGRNAAYEISGAKTPQVAPAATDAESYQRFMQIQISDLEERIDNVSQEFSDIAREVIDTSSLMTSLEEERNAQIDYLKTIPESSSAYKKKSRELKDTTAKLVDAKLRLQAASIKKEQHQTKLEELQQQLMEKNQQLSKKS</sequence>
<dbReference type="PANTHER" id="PTHR46104:SF1">
    <property type="entry name" value="GENE 9195-RELATED"/>
    <property type="match status" value="1"/>
</dbReference>
<evidence type="ECO:0000256" key="3">
    <source>
        <dbReference type="SAM" id="Phobius"/>
    </source>
</evidence>
<feature type="compositionally biased region" description="Acidic residues" evidence="2">
    <location>
        <begin position="6928"/>
        <end position="6941"/>
    </location>
</feature>
<dbReference type="OrthoDB" id="439917at2759"/>
<dbReference type="InParanoid" id="B3RTL5"/>
<keyword evidence="7" id="KW-1185">Reference proteome</keyword>
<reference evidence="6 7" key="1">
    <citation type="journal article" date="2008" name="Nature">
        <title>The Trichoplax genome and the nature of placozoans.</title>
        <authorList>
            <person name="Srivastava M."/>
            <person name="Begovic E."/>
            <person name="Chapman J."/>
            <person name="Putnam N.H."/>
            <person name="Hellsten U."/>
            <person name="Kawashima T."/>
            <person name="Kuo A."/>
            <person name="Mitros T."/>
            <person name="Salamov A."/>
            <person name="Carpenter M.L."/>
            <person name="Signorovitch A.Y."/>
            <person name="Moreno M.A."/>
            <person name="Kamm K."/>
            <person name="Grimwood J."/>
            <person name="Schmutz J."/>
            <person name="Shapiro H."/>
            <person name="Grigoriev I.V."/>
            <person name="Buss L.W."/>
            <person name="Schierwater B."/>
            <person name="Dellaporta S.L."/>
            <person name="Rokhsar D.S."/>
        </authorList>
    </citation>
    <scope>NUCLEOTIDE SEQUENCE [LARGE SCALE GENOMIC DNA]</scope>
    <source>
        <strain evidence="6 7">Grell-BS-1999</strain>
    </source>
</reference>
<dbReference type="InterPro" id="IPR001368">
    <property type="entry name" value="TNFR/NGFR_Cys_rich_reg"/>
</dbReference>
<feature type="domain" description="TNFR-Cys" evidence="5">
    <location>
        <begin position="1374"/>
        <end position="1408"/>
    </location>
</feature>
<evidence type="ECO:0000313" key="7">
    <source>
        <dbReference type="Proteomes" id="UP000009022"/>
    </source>
</evidence>
<proteinExistence type="predicted"/>
<feature type="compositionally biased region" description="Basic residues" evidence="2">
    <location>
        <begin position="7151"/>
        <end position="7162"/>
    </location>
</feature>
<feature type="domain" description="EGF-like" evidence="4">
    <location>
        <begin position="953"/>
        <end position="999"/>
    </location>
</feature>
<dbReference type="Pfam" id="PF07699">
    <property type="entry name" value="Ephrin_rec_like"/>
    <property type="match status" value="1"/>
</dbReference>
<dbReference type="SMART" id="SM00208">
    <property type="entry name" value="TNFR"/>
    <property type="match status" value="13"/>
</dbReference>
<feature type="region of interest" description="Disordered" evidence="2">
    <location>
        <begin position="7094"/>
        <end position="7187"/>
    </location>
</feature>